<dbReference type="InterPro" id="IPR008254">
    <property type="entry name" value="Flavodoxin/NO_synth"/>
</dbReference>
<proteinExistence type="predicted"/>
<gene>
    <name evidence="5" type="ORF">MUB46_21685</name>
</gene>
<dbReference type="PANTHER" id="PTHR38030">
    <property type="entry name" value="PROTOPORPHYRINOGEN IX DEHYDROGENASE [MENAQUINONE]"/>
    <property type="match status" value="1"/>
</dbReference>
<evidence type="ECO:0000259" key="4">
    <source>
        <dbReference type="PROSITE" id="PS50902"/>
    </source>
</evidence>
<dbReference type="PROSITE" id="PS50902">
    <property type="entry name" value="FLAVODOXIN_LIKE"/>
    <property type="match status" value="1"/>
</dbReference>
<reference evidence="5 6" key="1">
    <citation type="submission" date="2022-04" db="EMBL/GenBank/DDBJ databases">
        <authorList>
            <person name="Ye Y.-Q."/>
            <person name="Du Z.-J."/>
        </authorList>
    </citation>
    <scope>NUCLEOTIDE SEQUENCE [LARGE SCALE GENOMIC DNA]</scope>
    <source>
        <strain evidence="5 6">A6E488</strain>
    </source>
</reference>
<dbReference type="InterPro" id="IPR052200">
    <property type="entry name" value="Protoporphyrinogen_IX_DH"/>
</dbReference>
<evidence type="ECO:0000256" key="1">
    <source>
        <dbReference type="ARBA" id="ARBA00001917"/>
    </source>
</evidence>
<dbReference type="GO" id="GO:0010181">
    <property type="term" value="F:FMN binding"/>
    <property type="evidence" value="ECO:0007669"/>
    <property type="project" value="InterPro"/>
</dbReference>
<evidence type="ECO:0000256" key="2">
    <source>
        <dbReference type="ARBA" id="ARBA00022630"/>
    </source>
</evidence>
<keyword evidence="6" id="KW-1185">Reference proteome</keyword>
<dbReference type="Proteomes" id="UP001320898">
    <property type="component" value="Unassembled WGS sequence"/>
</dbReference>
<dbReference type="InterPro" id="IPR001226">
    <property type="entry name" value="Flavodoxin_CS"/>
</dbReference>
<accession>A0AAW5R2I4</accession>
<feature type="domain" description="Flavodoxin-like" evidence="4">
    <location>
        <begin position="3"/>
        <end position="178"/>
    </location>
</feature>
<dbReference type="EMBL" id="JALIDZ010000012">
    <property type="protein sequence ID" value="MCT8974486.1"/>
    <property type="molecule type" value="Genomic_DNA"/>
</dbReference>
<evidence type="ECO:0000256" key="3">
    <source>
        <dbReference type="ARBA" id="ARBA00022643"/>
    </source>
</evidence>
<dbReference type="GO" id="GO:0006783">
    <property type="term" value="P:heme biosynthetic process"/>
    <property type="evidence" value="ECO:0007669"/>
    <property type="project" value="TreeGrafter"/>
</dbReference>
<dbReference type="PROSITE" id="PS00201">
    <property type="entry name" value="FLAVODOXIN"/>
    <property type="match status" value="1"/>
</dbReference>
<comment type="cofactor">
    <cofactor evidence="1">
        <name>FMN</name>
        <dbReference type="ChEBI" id="CHEBI:58210"/>
    </cofactor>
</comment>
<dbReference type="RefSeq" id="WP_261618070.1">
    <property type="nucleotide sequence ID" value="NZ_JALIDZ010000012.1"/>
</dbReference>
<dbReference type="InterPro" id="IPR026816">
    <property type="entry name" value="Flavodoxin_dom"/>
</dbReference>
<name>A0AAW5R2I4_9HYPH</name>
<evidence type="ECO:0000313" key="5">
    <source>
        <dbReference type="EMBL" id="MCT8974486.1"/>
    </source>
</evidence>
<sequence length="178" mass="19638">MRVLIFYGTTEGQTRKIAHFVADRVEDAGHMAVVVDAADVASDFEIPPVDAVIVAASVHVGHYQSAVQHVIKANRDRLAALPTLFLSISLAAAGDESDLSDVARCTDRFLRATGWAPARVEHVAGAFKYTEYDFFKRWAMKYIALRHGQPTDTSRDYELTDWPGLEKTIEEFLVGIGG</sequence>
<evidence type="ECO:0000313" key="6">
    <source>
        <dbReference type="Proteomes" id="UP001320898"/>
    </source>
</evidence>
<dbReference type="SUPFAM" id="SSF52218">
    <property type="entry name" value="Flavoproteins"/>
    <property type="match status" value="1"/>
</dbReference>
<keyword evidence="2" id="KW-0285">Flavoprotein</keyword>
<dbReference type="AlphaFoldDB" id="A0AAW5R2I4"/>
<dbReference type="GO" id="GO:0009055">
    <property type="term" value="F:electron transfer activity"/>
    <property type="evidence" value="ECO:0007669"/>
    <property type="project" value="InterPro"/>
</dbReference>
<protein>
    <submittedName>
        <fullName evidence="5">Protoporphyrinogen oxidase</fullName>
    </submittedName>
</protein>
<keyword evidence="3" id="KW-0288">FMN</keyword>
<dbReference type="Pfam" id="PF12724">
    <property type="entry name" value="Flavodoxin_5"/>
    <property type="match status" value="1"/>
</dbReference>
<dbReference type="InterPro" id="IPR029039">
    <property type="entry name" value="Flavoprotein-like_sf"/>
</dbReference>
<dbReference type="PANTHER" id="PTHR38030:SF2">
    <property type="entry name" value="PROTOPORPHYRINOGEN IX DEHYDROGENASE [QUINONE]"/>
    <property type="match status" value="1"/>
</dbReference>
<comment type="caution">
    <text evidence="5">The sequence shown here is derived from an EMBL/GenBank/DDBJ whole genome shotgun (WGS) entry which is preliminary data.</text>
</comment>
<organism evidence="5 6">
    <name type="scientific">Microbaculum marinisediminis</name>
    <dbReference type="NCBI Taxonomy" id="2931392"/>
    <lineage>
        <taxon>Bacteria</taxon>
        <taxon>Pseudomonadati</taxon>
        <taxon>Pseudomonadota</taxon>
        <taxon>Alphaproteobacteria</taxon>
        <taxon>Hyphomicrobiales</taxon>
        <taxon>Tepidamorphaceae</taxon>
        <taxon>Microbaculum</taxon>
    </lineage>
</organism>
<dbReference type="Gene3D" id="3.40.50.360">
    <property type="match status" value="1"/>
</dbReference>
<dbReference type="GO" id="GO:0070819">
    <property type="term" value="F:menaquinone-dependent protoporphyrinogen oxidase activity"/>
    <property type="evidence" value="ECO:0007669"/>
    <property type="project" value="TreeGrafter"/>
</dbReference>